<dbReference type="EMBL" id="BK001946">
    <property type="protein sequence ID" value="DAA02791.1"/>
    <property type="molecule type" value="Genomic_DNA"/>
</dbReference>
<name>Q6ILS0_DROME</name>
<accession>Q6ILS0</accession>
<evidence type="ECO:0000256" key="1">
    <source>
        <dbReference type="SAM" id="MobiDB-lite"/>
    </source>
</evidence>
<proteinExistence type="predicted"/>
<organism evidence="2">
    <name type="scientific">Drosophila melanogaster</name>
    <name type="common">Fruit fly</name>
    <dbReference type="NCBI Taxonomy" id="7227"/>
    <lineage>
        <taxon>Eukaryota</taxon>
        <taxon>Metazoa</taxon>
        <taxon>Ecdysozoa</taxon>
        <taxon>Arthropoda</taxon>
        <taxon>Hexapoda</taxon>
        <taxon>Insecta</taxon>
        <taxon>Pterygota</taxon>
        <taxon>Neoptera</taxon>
        <taxon>Endopterygota</taxon>
        <taxon>Diptera</taxon>
        <taxon>Brachycera</taxon>
        <taxon>Muscomorpha</taxon>
        <taxon>Ephydroidea</taxon>
        <taxon>Drosophilidae</taxon>
        <taxon>Drosophila</taxon>
        <taxon>Sophophora</taxon>
    </lineage>
</organism>
<feature type="compositionally biased region" description="Basic and acidic residues" evidence="1">
    <location>
        <begin position="23"/>
        <end position="37"/>
    </location>
</feature>
<reference evidence="2" key="1">
    <citation type="journal article" date="2003" name="Genome Biol.">
        <title>An integrated gene annotation and transcriptional profiling approach towards the full gene content of the Drosophila genome.</title>
        <authorList>
            <person name="Hild M."/>
            <person name="Beckmann B."/>
            <person name="Haas S.A."/>
            <person name="Koch B."/>
            <person name="Solovyev V."/>
            <person name="Busold C."/>
            <person name="Fellenberg K."/>
            <person name="Boutros M."/>
            <person name="Vingron M."/>
            <person name="Sauer F."/>
            <person name="Hoheisel J.D."/>
            <person name="Paro R."/>
        </authorList>
    </citation>
    <scope>NUCLEOTIDE SEQUENCE</scope>
</reference>
<gene>
    <name evidence="2" type="ORF">HDC08528</name>
</gene>
<sequence length="74" mass="8383">MKWKARPGAVQSERNRTICRAIKEVGRRPERSEERKLSAPAETTPKKLLLQNAVQASVSESEFEASCNNENKEL</sequence>
<feature type="region of interest" description="Disordered" evidence="1">
    <location>
        <begin position="23"/>
        <end position="45"/>
    </location>
</feature>
<dbReference type="AlphaFoldDB" id="Q6ILS0"/>
<protein>
    <submittedName>
        <fullName evidence="2">HDC08528</fullName>
    </submittedName>
</protein>
<evidence type="ECO:0000313" key="2">
    <source>
        <dbReference type="EMBL" id="DAA02791.1"/>
    </source>
</evidence>